<protein>
    <submittedName>
        <fullName evidence="1">Uncharacterized protein</fullName>
    </submittedName>
</protein>
<dbReference type="EMBL" id="GGEC01069808">
    <property type="protein sequence ID" value="MBX50292.1"/>
    <property type="molecule type" value="Transcribed_RNA"/>
</dbReference>
<sequence length="31" mass="3403">MNGWISVMIATFICVSFYKLSSSSSNLLLSC</sequence>
<evidence type="ECO:0000313" key="1">
    <source>
        <dbReference type="EMBL" id="MBX50292.1"/>
    </source>
</evidence>
<dbReference type="AlphaFoldDB" id="A0A2P2P6B3"/>
<reference evidence="1" key="1">
    <citation type="submission" date="2018-02" db="EMBL/GenBank/DDBJ databases">
        <title>Rhizophora mucronata_Transcriptome.</title>
        <authorList>
            <person name="Meera S.P."/>
            <person name="Sreeshan A."/>
            <person name="Augustine A."/>
        </authorList>
    </citation>
    <scope>NUCLEOTIDE SEQUENCE</scope>
    <source>
        <tissue evidence="1">Leaf</tissue>
    </source>
</reference>
<proteinExistence type="predicted"/>
<organism evidence="1">
    <name type="scientific">Rhizophora mucronata</name>
    <name type="common">Asiatic mangrove</name>
    <dbReference type="NCBI Taxonomy" id="61149"/>
    <lineage>
        <taxon>Eukaryota</taxon>
        <taxon>Viridiplantae</taxon>
        <taxon>Streptophyta</taxon>
        <taxon>Embryophyta</taxon>
        <taxon>Tracheophyta</taxon>
        <taxon>Spermatophyta</taxon>
        <taxon>Magnoliopsida</taxon>
        <taxon>eudicotyledons</taxon>
        <taxon>Gunneridae</taxon>
        <taxon>Pentapetalae</taxon>
        <taxon>rosids</taxon>
        <taxon>fabids</taxon>
        <taxon>Malpighiales</taxon>
        <taxon>Rhizophoraceae</taxon>
        <taxon>Rhizophora</taxon>
    </lineage>
</organism>
<accession>A0A2P2P6B3</accession>
<name>A0A2P2P6B3_RHIMU</name>